<name>A0A5J5GP32_9RHOB</name>
<feature type="region of interest" description="Disordered" evidence="1">
    <location>
        <begin position="1"/>
        <end position="31"/>
    </location>
</feature>
<proteinExistence type="predicted"/>
<reference evidence="4 5" key="1">
    <citation type="submission" date="2019-09" db="EMBL/GenBank/DDBJ databases">
        <authorList>
            <person name="Park J.-S."/>
            <person name="Choi H.-J."/>
        </authorList>
    </citation>
    <scope>NUCLEOTIDE SEQUENCE [LARGE SCALE GENOMIC DNA]</scope>
    <source>
        <strain evidence="4 5">176SS1-4</strain>
    </source>
</reference>
<keyword evidence="4" id="KW-0808">Transferase</keyword>
<evidence type="ECO:0000259" key="2">
    <source>
        <dbReference type="PROSITE" id="PS50263"/>
    </source>
</evidence>
<dbReference type="EMBL" id="VYQE01000001">
    <property type="protein sequence ID" value="KAA9009817.1"/>
    <property type="molecule type" value="Genomic_DNA"/>
</dbReference>
<dbReference type="Pfam" id="PF00583">
    <property type="entry name" value="Acetyltransf_1"/>
    <property type="match status" value="1"/>
</dbReference>
<organism evidence="4 5">
    <name type="scientific">Histidinibacterium aquaticum</name>
    <dbReference type="NCBI Taxonomy" id="2613962"/>
    <lineage>
        <taxon>Bacteria</taxon>
        <taxon>Pseudomonadati</taxon>
        <taxon>Pseudomonadota</taxon>
        <taxon>Alphaproteobacteria</taxon>
        <taxon>Rhodobacterales</taxon>
        <taxon>Paracoccaceae</taxon>
        <taxon>Histidinibacterium</taxon>
    </lineage>
</organism>
<dbReference type="Gene3D" id="3.40.630.30">
    <property type="match status" value="1"/>
</dbReference>
<evidence type="ECO:0000313" key="4">
    <source>
        <dbReference type="EMBL" id="KAA9009817.1"/>
    </source>
</evidence>
<dbReference type="Proteomes" id="UP000326554">
    <property type="component" value="Unassembled WGS sequence"/>
</dbReference>
<dbReference type="AlphaFoldDB" id="A0A5J5GP32"/>
<gene>
    <name evidence="4" type="ORF">F3S47_00675</name>
</gene>
<keyword evidence="5" id="KW-1185">Reference proteome</keyword>
<dbReference type="InterPro" id="IPR036526">
    <property type="entry name" value="C-N_Hydrolase_sf"/>
</dbReference>
<dbReference type="CDD" id="cd04301">
    <property type="entry name" value="NAT_SF"/>
    <property type="match status" value="1"/>
</dbReference>
<evidence type="ECO:0000259" key="3">
    <source>
        <dbReference type="PROSITE" id="PS51186"/>
    </source>
</evidence>
<comment type="caution">
    <text evidence="4">The sequence shown here is derived from an EMBL/GenBank/DDBJ whole genome shotgun (WGS) entry which is preliminary data.</text>
</comment>
<evidence type="ECO:0000256" key="1">
    <source>
        <dbReference type="SAM" id="MobiDB-lite"/>
    </source>
</evidence>
<dbReference type="PROSITE" id="PS50263">
    <property type="entry name" value="CN_HYDROLASE"/>
    <property type="match status" value="1"/>
</dbReference>
<dbReference type="SUPFAM" id="SSF55729">
    <property type="entry name" value="Acyl-CoA N-acyltransferases (Nat)"/>
    <property type="match status" value="1"/>
</dbReference>
<accession>A0A5J5GP32</accession>
<dbReference type="InterPro" id="IPR000182">
    <property type="entry name" value="GNAT_dom"/>
</dbReference>
<dbReference type="InterPro" id="IPR016181">
    <property type="entry name" value="Acyl_CoA_acyltransferase"/>
</dbReference>
<dbReference type="PANTHER" id="PTHR23088:SF50">
    <property type="entry name" value="HYDROLASE YHCX"/>
    <property type="match status" value="1"/>
</dbReference>
<evidence type="ECO:0000313" key="5">
    <source>
        <dbReference type="Proteomes" id="UP000326554"/>
    </source>
</evidence>
<dbReference type="CDD" id="cd07574">
    <property type="entry name" value="nitrilase_Rim1_like"/>
    <property type="match status" value="1"/>
</dbReference>
<dbReference type="Gene3D" id="3.60.110.10">
    <property type="entry name" value="Carbon-nitrogen hydrolase"/>
    <property type="match status" value="1"/>
</dbReference>
<dbReference type="PROSITE" id="PS51186">
    <property type="entry name" value="GNAT"/>
    <property type="match status" value="1"/>
</dbReference>
<dbReference type="Pfam" id="PF00795">
    <property type="entry name" value="CN_hydrolase"/>
    <property type="match status" value="1"/>
</dbReference>
<feature type="domain" description="N-acetyltransferase" evidence="3">
    <location>
        <begin position="64"/>
        <end position="263"/>
    </location>
</feature>
<protein>
    <submittedName>
        <fullName evidence="4">GNAT family N-acetyltransferase</fullName>
    </submittedName>
</protein>
<dbReference type="SUPFAM" id="SSF56317">
    <property type="entry name" value="Carbon-nitrogen hydrolase"/>
    <property type="match status" value="1"/>
</dbReference>
<sequence>MRSLPERIAAGARRGTRPGGAERRTGNGVSRPACPFRSGCIRRREGRTRAAPRRRAVLDRKPRLEVENATLDHVEGIVALSAKVYPEEPPYTRGQILGQIHAFPEGCFVALYEGEVVGYAASTLVQEKTVFARHTWDEITGAGYGSQFHAAGDWLYGIEVMVDPSRRRLRIGQRIYRARERLCKERNLTGIAFGGRIPGYRRHRKSHPDPQDYFEAVRDGAVRDPVLSFQAKAGFEPVMLLPRYAPDDKASGGHAVLMIWRNPHAGEWSEDQPITRADPDLVRVASVQLRAATLTDPEEFYRNVDYFVNIASEYGADFVLFPEYFSLQLLSCDGVELPPLEAIDRAAGFAEEFVRRLRDMAIARAINIVGGSIPVKREDGIYNVSHVFLRDGAVHTQDKIHPTPDERVSFNIQGGSAVDVIPTDCGPIGVAICYDAEFPEQVRRLSDEGARILFVPQNTDTVHGHLRVRYCAQARAIENQCYVVTSGMTGNLDNVSNIDIQYSQAAILTPCDFPFARDGIAAEASENVEMIIVADLNLATVSWARAQGSVRNMRDRRFDLYRTRWFDGG</sequence>
<dbReference type="PANTHER" id="PTHR23088">
    <property type="entry name" value="NITRILASE-RELATED"/>
    <property type="match status" value="1"/>
</dbReference>
<feature type="domain" description="CN hydrolase" evidence="2">
    <location>
        <begin position="282"/>
        <end position="538"/>
    </location>
</feature>
<dbReference type="GO" id="GO:0016747">
    <property type="term" value="F:acyltransferase activity, transferring groups other than amino-acyl groups"/>
    <property type="evidence" value="ECO:0007669"/>
    <property type="project" value="InterPro"/>
</dbReference>
<dbReference type="InterPro" id="IPR003010">
    <property type="entry name" value="C-N_Hydrolase"/>
</dbReference>